<dbReference type="SMR" id="A0A067H5V9"/>
<gene>
    <name evidence="4" type="ORF">CISIN_1g026440mg</name>
</gene>
<feature type="repeat" description="ANK" evidence="3">
    <location>
        <begin position="44"/>
        <end position="76"/>
    </location>
</feature>
<name>A0A067H5V9_CITSI</name>
<feature type="repeat" description="ANK" evidence="3">
    <location>
        <begin position="113"/>
        <end position="145"/>
    </location>
</feature>
<feature type="repeat" description="ANK" evidence="3">
    <location>
        <begin position="146"/>
        <end position="178"/>
    </location>
</feature>
<evidence type="ECO:0000313" key="4">
    <source>
        <dbReference type="EMBL" id="KDO83087.1"/>
    </source>
</evidence>
<dbReference type="EMBL" id="KK784875">
    <property type="protein sequence ID" value="KDO83087.1"/>
    <property type="molecule type" value="Genomic_DNA"/>
</dbReference>
<reference evidence="4 5" key="1">
    <citation type="submission" date="2014-04" db="EMBL/GenBank/DDBJ databases">
        <authorList>
            <consortium name="International Citrus Genome Consortium"/>
            <person name="Gmitter F."/>
            <person name="Chen C."/>
            <person name="Farmerie W."/>
            <person name="Harkins T."/>
            <person name="Desany B."/>
            <person name="Mohiuddin M."/>
            <person name="Kodira C."/>
            <person name="Borodovsky M."/>
            <person name="Lomsadze A."/>
            <person name="Burns P."/>
            <person name="Jenkins J."/>
            <person name="Prochnik S."/>
            <person name="Shu S."/>
            <person name="Chapman J."/>
            <person name="Pitluck S."/>
            <person name="Schmutz J."/>
            <person name="Rokhsar D."/>
        </authorList>
    </citation>
    <scope>NUCLEOTIDE SEQUENCE</scope>
</reference>
<feature type="repeat" description="ANK" evidence="3">
    <location>
        <begin position="80"/>
        <end position="112"/>
    </location>
</feature>
<dbReference type="Pfam" id="PF12796">
    <property type="entry name" value="Ank_2"/>
    <property type="match status" value="1"/>
</dbReference>
<dbReference type="AlphaFoldDB" id="A0A067H5V9"/>
<sequence length="208" mass="22140">MDMDIDQTIKDKDLFKAAETGDSSTFKSLSKQQLLKSLSLRNDDDRTLLHVAASCGHPEVVEILLSVDESANVVNAVDEEGWAPIHSAASIGNVTIVEMLLSKGADVNLKNDGGRTALHYAASKGWLKIVELLISRGAKINSKDKVGCTALHRGASTGNSALCELLIEEGAEVDATDKAGQTPLMNAVICYNKEFSGCSSSNKTWSGC</sequence>
<dbReference type="PRINTS" id="PR01415">
    <property type="entry name" value="ANKYRIN"/>
</dbReference>
<protein>
    <submittedName>
        <fullName evidence="4">Uncharacterized protein</fullName>
    </submittedName>
</protein>
<evidence type="ECO:0000256" key="2">
    <source>
        <dbReference type="ARBA" id="ARBA00023043"/>
    </source>
</evidence>
<accession>A0A067H5V9</accession>
<evidence type="ECO:0000256" key="1">
    <source>
        <dbReference type="ARBA" id="ARBA00022737"/>
    </source>
</evidence>
<dbReference type="PROSITE" id="PS50297">
    <property type="entry name" value="ANK_REP_REGION"/>
    <property type="match status" value="4"/>
</dbReference>
<dbReference type="PANTHER" id="PTHR24161:SF85">
    <property type="entry name" value="PALMITOYLTRANSFERASE HIP14"/>
    <property type="match status" value="1"/>
</dbReference>
<proteinExistence type="predicted"/>
<evidence type="ECO:0000256" key="3">
    <source>
        <dbReference type="PROSITE-ProRule" id="PRU00023"/>
    </source>
</evidence>
<keyword evidence="1" id="KW-0677">Repeat</keyword>
<dbReference type="Proteomes" id="UP000027120">
    <property type="component" value="Unassembled WGS sequence"/>
</dbReference>
<keyword evidence="5" id="KW-1185">Reference proteome</keyword>
<dbReference type="InterPro" id="IPR002110">
    <property type="entry name" value="Ankyrin_rpt"/>
</dbReference>
<dbReference type="PANTHER" id="PTHR24161">
    <property type="entry name" value="ANK_REP_REGION DOMAIN-CONTAINING PROTEIN-RELATED"/>
    <property type="match status" value="1"/>
</dbReference>
<dbReference type="SUPFAM" id="SSF48403">
    <property type="entry name" value="Ankyrin repeat"/>
    <property type="match status" value="1"/>
</dbReference>
<keyword evidence="2 3" id="KW-0040">ANK repeat</keyword>
<dbReference type="SMART" id="SM00248">
    <property type="entry name" value="ANK"/>
    <property type="match status" value="4"/>
</dbReference>
<dbReference type="KEGG" id="cit:102617699"/>
<dbReference type="InterPro" id="IPR036770">
    <property type="entry name" value="Ankyrin_rpt-contain_sf"/>
</dbReference>
<dbReference type="Gene3D" id="1.25.40.20">
    <property type="entry name" value="Ankyrin repeat-containing domain"/>
    <property type="match status" value="3"/>
</dbReference>
<dbReference type="Pfam" id="PF13637">
    <property type="entry name" value="Ank_4"/>
    <property type="match status" value="1"/>
</dbReference>
<organism evidence="4 5">
    <name type="scientific">Citrus sinensis</name>
    <name type="common">Sweet orange</name>
    <name type="synonym">Citrus aurantium var. sinensis</name>
    <dbReference type="NCBI Taxonomy" id="2711"/>
    <lineage>
        <taxon>Eukaryota</taxon>
        <taxon>Viridiplantae</taxon>
        <taxon>Streptophyta</taxon>
        <taxon>Embryophyta</taxon>
        <taxon>Tracheophyta</taxon>
        <taxon>Spermatophyta</taxon>
        <taxon>Magnoliopsida</taxon>
        <taxon>eudicotyledons</taxon>
        <taxon>Gunneridae</taxon>
        <taxon>Pentapetalae</taxon>
        <taxon>rosids</taxon>
        <taxon>malvids</taxon>
        <taxon>Sapindales</taxon>
        <taxon>Rutaceae</taxon>
        <taxon>Aurantioideae</taxon>
        <taxon>Citrus</taxon>
    </lineage>
</organism>
<evidence type="ECO:0000313" key="5">
    <source>
        <dbReference type="Proteomes" id="UP000027120"/>
    </source>
</evidence>
<dbReference type="PROSITE" id="PS50088">
    <property type="entry name" value="ANK_REPEAT"/>
    <property type="match status" value="4"/>
</dbReference>